<feature type="compositionally biased region" description="Low complexity" evidence="1">
    <location>
        <begin position="323"/>
        <end position="337"/>
    </location>
</feature>
<dbReference type="EnsemblMetazoa" id="G16354.1">
    <property type="protein sequence ID" value="G16354.1:cds"/>
    <property type="gene ID" value="G16354"/>
</dbReference>
<name>A0A8W8IXZ9_MAGGI</name>
<feature type="compositionally biased region" description="Low complexity" evidence="1">
    <location>
        <begin position="247"/>
        <end position="273"/>
    </location>
</feature>
<evidence type="ECO:0000256" key="1">
    <source>
        <dbReference type="SAM" id="MobiDB-lite"/>
    </source>
</evidence>
<feature type="compositionally biased region" description="Basic and acidic residues" evidence="1">
    <location>
        <begin position="89"/>
        <end position="98"/>
    </location>
</feature>
<dbReference type="AlphaFoldDB" id="A0A8W8IXZ9"/>
<feature type="region of interest" description="Disordered" evidence="1">
    <location>
        <begin position="31"/>
        <end position="101"/>
    </location>
</feature>
<sequence>MAQLKRFTTFGDRAATSVFEDKNEFVRYGALGARPASTDYDVSPQKDRQSARDSQNEVTAVSVEDESPSQGHTQGHTETPEPVYSKVVPRRDRERQADMSHSNEAFVLEEVVLVSNESLPSSPSNGSSYSGYSRVHETSPKPTSPRLSLQTSVLILLSMVAIVIGVTFIWYFNEDQKDIPELSTVTFVFPRTSSQPYISTQSPVNTITSSVTTSLTDQSSVTTQSSNSTASSTIQHTNTTSTFIPMNTTEDTNNTIESTTESLTTSSTAKSTNQSEPTAFTTNDQNTTQPITPINVTASVTTLPAEQSTTQPHEETTETLNSTGTPTIQATTNTTPTVDIGYTENTEDKDISNTQPYKWR</sequence>
<feature type="transmembrane region" description="Helical" evidence="2">
    <location>
        <begin position="153"/>
        <end position="172"/>
    </location>
</feature>
<protein>
    <submittedName>
        <fullName evidence="3">Uncharacterized protein</fullName>
    </submittedName>
</protein>
<accession>A0A8W8IXZ9</accession>
<feature type="region of interest" description="Disordered" evidence="1">
    <location>
        <begin position="214"/>
        <end position="291"/>
    </location>
</feature>
<evidence type="ECO:0000256" key="2">
    <source>
        <dbReference type="SAM" id="Phobius"/>
    </source>
</evidence>
<evidence type="ECO:0000313" key="4">
    <source>
        <dbReference type="Proteomes" id="UP000005408"/>
    </source>
</evidence>
<organism evidence="3 4">
    <name type="scientific">Magallana gigas</name>
    <name type="common">Pacific oyster</name>
    <name type="synonym">Crassostrea gigas</name>
    <dbReference type="NCBI Taxonomy" id="29159"/>
    <lineage>
        <taxon>Eukaryota</taxon>
        <taxon>Metazoa</taxon>
        <taxon>Spiralia</taxon>
        <taxon>Lophotrochozoa</taxon>
        <taxon>Mollusca</taxon>
        <taxon>Bivalvia</taxon>
        <taxon>Autobranchia</taxon>
        <taxon>Pteriomorphia</taxon>
        <taxon>Ostreida</taxon>
        <taxon>Ostreoidea</taxon>
        <taxon>Ostreidae</taxon>
        <taxon>Magallana</taxon>
    </lineage>
</organism>
<keyword evidence="2" id="KW-0472">Membrane</keyword>
<dbReference type="Proteomes" id="UP000005408">
    <property type="component" value="Unassembled WGS sequence"/>
</dbReference>
<feature type="compositionally biased region" description="Basic and acidic residues" evidence="1">
    <location>
        <begin position="44"/>
        <end position="55"/>
    </location>
</feature>
<evidence type="ECO:0000313" key="3">
    <source>
        <dbReference type="EnsemblMetazoa" id="G16354.1:cds"/>
    </source>
</evidence>
<feature type="compositionally biased region" description="Polar residues" evidence="1">
    <location>
        <begin position="68"/>
        <end position="77"/>
    </location>
</feature>
<keyword evidence="2" id="KW-1133">Transmembrane helix</keyword>
<keyword evidence="2" id="KW-0812">Transmembrane</keyword>
<reference evidence="3" key="1">
    <citation type="submission" date="2022-08" db="UniProtKB">
        <authorList>
            <consortium name="EnsemblMetazoa"/>
        </authorList>
    </citation>
    <scope>IDENTIFICATION</scope>
    <source>
        <strain evidence="3">05x7-T-G4-1.051#20</strain>
    </source>
</reference>
<feature type="compositionally biased region" description="Polar residues" evidence="1">
    <location>
        <begin position="274"/>
        <end position="291"/>
    </location>
</feature>
<keyword evidence="4" id="KW-1185">Reference proteome</keyword>
<feature type="region of interest" description="Disordered" evidence="1">
    <location>
        <begin position="303"/>
        <end position="360"/>
    </location>
</feature>
<proteinExistence type="predicted"/>
<feature type="compositionally biased region" description="Low complexity" evidence="1">
    <location>
        <begin position="214"/>
        <end position="233"/>
    </location>
</feature>
<feature type="compositionally biased region" description="Low complexity" evidence="1">
    <location>
        <begin position="117"/>
        <end position="133"/>
    </location>
</feature>
<feature type="compositionally biased region" description="Polar residues" evidence="1">
    <location>
        <begin position="234"/>
        <end position="246"/>
    </location>
</feature>
<feature type="region of interest" description="Disordered" evidence="1">
    <location>
        <begin position="117"/>
        <end position="146"/>
    </location>
</feature>